<evidence type="ECO:0000313" key="4">
    <source>
        <dbReference type="Proteomes" id="UP000275267"/>
    </source>
</evidence>
<feature type="region of interest" description="Disordered" evidence="1">
    <location>
        <begin position="162"/>
        <end position="197"/>
    </location>
</feature>
<evidence type="ECO:0000256" key="2">
    <source>
        <dbReference type="SAM" id="Phobius"/>
    </source>
</evidence>
<feature type="compositionally biased region" description="Basic and acidic residues" evidence="1">
    <location>
        <begin position="185"/>
        <end position="196"/>
    </location>
</feature>
<sequence length="211" mass="23254">MKIDKLINSVQALVIISIFIGVLVFFRGGACPQQRYRPVGVRTRSPRRSGTWSRRRPRGRPRGLRPPPPPPPRAHPSAREPALRLCRLPAERDEPGAGLVPLPHHVREHRHGATASAAALYAAADRSAFFFSSCPSAMNTQPPTAAHAKKDHRGAVMSAPALLEEGRRGSRVEWPRSAAAGGAQEDERKEEGERETQVLLDSFVQNYRSVE</sequence>
<protein>
    <submittedName>
        <fullName evidence="3">Uncharacterized protein</fullName>
    </submittedName>
</protein>
<keyword evidence="4" id="KW-1185">Reference proteome</keyword>
<feature type="transmembrane region" description="Helical" evidence="2">
    <location>
        <begin position="6"/>
        <end position="26"/>
    </location>
</feature>
<keyword evidence="2" id="KW-0472">Membrane</keyword>
<gene>
    <name evidence="3" type="ORF">C2845_PM01G37730</name>
</gene>
<feature type="compositionally biased region" description="Pro residues" evidence="1">
    <location>
        <begin position="64"/>
        <end position="74"/>
    </location>
</feature>
<keyword evidence="2" id="KW-1133">Transmembrane helix</keyword>
<keyword evidence="2" id="KW-0812">Transmembrane</keyword>
<feature type="compositionally biased region" description="Basic and acidic residues" evidence="1">
    <location>
        <begin position="164"/>
        <end position="174"/>
    </location>
</feature>
<accession>A0A3L6TUC7</accession>
<dbReference type="Proteomes" id="UP000275267">
    <property type="component" value="Unassembled WGS sequence"/>
</dbReference>
<feature type="compositionally biased region" description="Basic residues" evidence="1">
    <location>
        <begin position="53"/>
        <end position="63"/>
    </location>
</feature>
<evidence type="ECO:0000313" key="3">
    <source>
        <dbReference type="EMBL" id="RLN42698.1"/>
    </source>
</evidence>
<dbReference type="EMBL" id="PQIB02000001">
    <property type="protein sequence ID" value="RLN42698.1"/>
    <property type="molecule type" value="Genomic_DNA"/>
</dbReference>
<evidence type="ECO:0000256" key="1">
    <source>
        <dbReference type="SAM" id="MobiDB-lite"/>
    </source>
</evidence>
<name>A0A3L6TUC7_PANMI</name>
<organism evidence="3 4">
    <name type="scientific">Panicum miliaceum</name>
    <name type="common">Proso millet</name>
    <name type="synonym">Broomcorn millet</name>
    <dbReference type="NCBI Taxonomy" id="4540"/>
    <lineage>
        <taxon>Eukaryota</taxon>
        <taxon>Viridiplantae</taxon>
        <taxon>Streptophyta</taxon>
        <taxon>Embryophyta</taxon>
        <taxon>Tracheophyta</taxon>
        <taxon>Spermatophyta</taxon>
        <taxon>Magnoliopsida</taxon>
        <taxon>Liliopsida</taxon>
        <taxon>Poales</taxon>
        <taxon>Poaceae</taxon>
        <taxon>PACMAD clade</taxon>
        <taxon>Panicoideae</taxon>
        <taxon>Panicodae</taxon>
        <taxon>Paniceae</taxon>
        <taxon>Panicinae</taxon>
        <taxon>Panicum</taxon>
        <taxon>Panicum sect. Panicum</taxon>
    </lineage>
</organism>
<proteinExistence type="predicted"/>
<comment type="caution">
    <text evidence="3">The sequence shown here is derived from an EMBL/GenBank/DDBJ whole genome shotgun (WGS) entry which is preliminary data.</text>
</comment>
<dbReference type="AlphaFoldDB" id="A0A3L6TUC7"/>
<reference evidence="4" key="1">
    <citation type="journal article" date="2019" name="Nat. Commun.">
        <title>The genome of broomcorn millet.</title>
        <authorList>
            <person name="Zou C."/>
            <person name="Miki D."/>
            <person name="Li D."/>
            <person name="Tang Q."/>
            <person name="Xiao L."/>
            <person name="Rajput S."/>
            <person name="Deng P."/>
            <person name="Jia W."/>
            <person name="Huang R."/>
            <person name="Zhang M."/>
            <person name="Sun Y."/>
            <person name="Hu J."/>
            <person name="Fu X."/>
            <person name="Schnable P.S."/>
            <person name="Li F."/>
            <person name="Zhang H."/>
            <person name="Feng B."/>
            <person name="Zhu X."/>
            <person name="Liu R."/>
            <person name="Schnable J.C."/>
            <person name="Zhu J.-K."/>
            <person name="Zhang H."/>
        </authorList>
    </citation>
    <scope>NUCLEOTIDE SEQUENCE [LARGE SCALE GENOMIC DNA]</scope>
</reference>
<feature type="region of interest" description="Disordered" evidence="1">
    <location>
        <begin position="37"/>
        <end position="79"/>
    </location>
</feature>